<evidence type="ECO:0000313" key="1">
    <source>
        <dbReference type="EMBL" id="CAL7934893.1"/>
    </source>
</evidence>
<evidence type="ECO:0008006" key="3">
    <source>
        <dbReference type="Google" id="ProtNLM"/>
    </source>
</evidence>
<name>A0ABP1N5K5_XYLVO</name>
<comment type="caution">
    <text evidence="1">The sequence shown here is derived from an EMBL/GenBank/DDBJ whole genome shotgun (WGS) entry which is preliminary data.</text>
</comment>
<evidence type="ECO:0000313" key="2">
    <source>
        <dbReference type="Proteomes" id="UP001642520"/>
    </source>
</evidence>
<organism evidence="1 2">
    <name type="scientific">Xylocopa violacea</name>
    <name type="common">Violet carpenter bee</name>
    <name type="synonym">Apis violacea</name>
    <dbReference type="NCBI Taxonomy" id="135666"/>
    <lineage>
        <taxon>Eukaryota</taxon>
        <taxon>Metazoa</taxon>
        <taxon>Ecdysozoa</taxon>
        <taxon>Arthropoda</taxon>
        <taxon>Hexapoda</taxon>
        <taxon>Insecta</taxon>
        <taxon>Pterygota</taxon>
        <taxon>Neoptera</taxon>
        <taxon>Endopterygota</taxon>
        <taxon>Hymenoptera</taxon>
        <taxon>Apocrita</taxon>
        <taxon>Aculeata</taxon>
        <taxon>Apoidea</taxon>
        <taxon>Anthophila</taxon>
        <taxon>Apidae</taxon>
        <taxon>Xylocopa</taxon>
        <taxon>Xylocopa</taxon>
    </lineage>
</organism>
<dbReference type="EMBL" id="CAXAJV020001282">
    <property type="protein sequence ID" value="CAL7934893.1"/>
    <property type="molecule type" value="Genomic_DNA"/>
</dbReference>
<accession>A0ABP1N5K5</accession>
<sequence>MSRIVPRQIRGHIKFLENVTSNLILQPLSKYNKIRRQNYNGVKNNKKLLRNKSEGIKSSYKIMRQNWTTVSKITKNCSTTNQKAHKVTTKCSLQLNTKTEQYNSVRSHKNQRTYKDPTECNSQLKTSTIIKEQYNYKTELYNGVKKYKELFQDKSEGIQNSYRISQQPRVSRLQSEATEVVEERTLGESLEVSNGLESISLSLCPSALDSRSLGLVHQDGIHSHNLRTKTVYEKRGSTERDEDGINFPISTE</sequence>
<reference evidence="1 2" key="1">
    <citation type="submission" date="2024-08" db="EMBL/GenBank/DDBJ databases">
        <authorList>
            <person name="Will J Nash"/>
            <person name="Angela Man"/>
            <person name="Seanna McTaggart"/>
            <person name="Kendall Baker"/>
            <person name="Tom Barker"/>
            <person name="Leah Catchpole"/>
            <person name="Alex Durrant"/>
            <person name="Karim Gharbi"/>
            <person name="Naomi Irish"/>
            <person name="Gemy Kaithakottil"/>
            <person name="Debby Ku"/>
            <person name="Aaliyah Providence"/>
            <person name="Felix Shaw"/>
            <person name="David Swarbreck"/>
            <person name="Chris Watkins"/>
            <person name="Ann M. McCartney"/>
            <person name="Giulio Formenti"/>
            <person name="Alice Mouton"/>
            <person name="Noel Vella"/>
            <person name="Bjorn M von Reumont"/>
            <person name="Adriana Vella"/>
            <person name="Wilfried Haerty"/>
        </authorList>
    </citation>
    <scope>NUCLEOTIDE SEQUENCE [LARGE SCALE GENOMIC DNA]</scope>
</reference>
<keyword evidence="2" id="KW-1185">Reference proteome</keyword>
<dbReference type="Proteomes" id="UP001642520">
    <property type="component" value="Unassembled WGS sequence"/>
</dbReference>
<gene>
    <name evidence="1" type="ORF">XYLVIOL_LOCUS1267</name>
</gene>
<protein>
    <recommendedName>
        <fullName evidence="3">Ribosomal protein S4</fullName>
    </recommendedName>
</protein>
<proteinExistence type="predicted"/>